<gene>
    <name evidence="3" type="ORF">G9H71_19035</name>
</gene>
<feature type="signal peptide" evidence="1">
    <location>
        <begin position="1"/>
        <end position="29"/>
    </location>
</feature>
<evidence type="ECO:0000313" key="4">
    <source>
        <dbReference type="Proteomes" id="UP000800981"/>
    </source>
</evidence>
<evidence type="ECO:0000313" key="3">
    <source>
        <dbReference type="EMBL" id="NHC15881.1"/>
    </source>
</evidence>
<comment type="caution">
    <text evidence="3">The sequence shown here is derived from an EMBL/GenBank/DDBJ whole genome shotgun (WGS) entry which is preliminary data.</text>
</comment>
<evidence type="ECO:0000259" key="2">
    <source>
        <dbReference type="Pfam" id="PF07987"/>
    </source>
</evidence>
<keyword evidence="4" id="KW-1185">Reference proteome</keyword>
<dbReference type="Proteomes" id="UP000800981">
    <property type="component" value="Unassembled WGS sequence"/>
</dbReference>
<organism evidence="3 4">
    <name type="scientific">Motilibacter deserti</name>
    <dbReference type="NCBI Taxonomy" id="2714956"/>
    <lineage>
        <taxon>Bacteria</taxon>
        <taxon>Bacillati</taxon>
        <taxon>Actinomycetota</taxon>
        <taxon>Actinomycetes</taxon>
        <taxon>Motilibacterales</taxon>
        <taxon>Motilibacteraceae</taxon>
        <taxon>Motilibacter</taxon>
    </lineage>
</organism>
<sequence length="248" mass="25114">MSRRSLVAATATALTAGALALVNASPASAHFSAQLYGASPVAGKSVTVWLRAGHGCSGAPTTSVSVRIPANVPSARPQGKAGWALDIAKDASGKVTTVTWSGGSLPDAAFEDFGLSVRLPEKVGEVVAFDTVQKCGATEVAWVGTDPEAEHPAPALTTVASSTRSTADFSAIKNAKGSLRIDADASAVHAGKVATLRLEESGTVVARIRLDKAGDIGWTATGSTAAKVKRNEVLELVVGGQVLATDKA</sequence>
<reference evidence="3 4" key="1">
    <citation type="submission" date="2020-03" db="EMBL/GenBank/DDBJ databases">
        <title>Two novel Motilibacter sp.</title>
        <authorList>
            <person name="Liu S."/>
        </authorList>
    </citation>
    <scope>NUCLEOTIDE SEQUENCE [LARGE SCALE GENOMIC DNA]</scope>
    <source>
        <strain evidence="3 4">E257</strain>
    </source>
</reference>
<dbReference type="InterPro" id="IPR038507">
    <property type="entry name" value="YcnI-like_sf"/>
</dbReference>
<dbReference type="RefSeq" id="WP_166284365.1">
    <property type="nucleotide sequence ID" value="NZ_JAANNP010000065.1"/>
</dbReference>
<dbReference type="PROSITE" id="PS51318">
    <property type="entry name" value="TAT"/>
    <property type="match status" value="1"/>
</dbReference>
<dbReference type="InterPro" id="IPR012533">
    <property type="entry name" value="YcnI-copper_dom"/>
</dbReference>
<protein>
    <submittedName>
        <fullName evidence="3">YcnI family protein</fullName>
    </submittedName>
</protein>
<dbReference type="EMBL" id="JAANNP010000065">
    <property type="protein sequence ID" value="NHC15881.1"/>
    <property type="molecule type" value="Genomic_DNA"/>
</dbReference>
<name>A0ABX0GY20_9ACTN</name>
<keyword evidence="1" id="KW-0732">Signal</keyword>
<proteinExistence type="predicted"/>
<accession>A0ABX0GY20</accession>
<feature type="domain" description="YncI copper-binding" evidence="2">
    <location>
        <begin position="39"/>
        <end position="157"/>
    </location>
</feature>
<dbReference type="Pfam" id="PF07987">
    <property type="entry name" value="DUF1775"/>
    <property type="match status" value="1"/>
</dbReference>
<evidence type="ECO:0000256" key="1">
    <source>
        <dbReference type="SAM" id="SignalP"/>
    </source>
</evidence>
<dbReference type="InterPro" id="IPR006311">
    <property type="entry name" value="TAT_signal"/>
</dbReference>
<dbReference type="CDD" id="cd08545">
    <property type="entry name" value="YcnI_like"/>
    <property type="match status" value="1"/>
</dbReference>
<dbReference type="Gene3D" id="2.60.40.2230">
    <property type="entry name" value="Uncharacterised protein YcnI-like PF07987, DUF1775"/>
    <property type="match status" value="1"/>
</dbReference>
<feature type="chain" id="PRO_5045774762" evidence="1">
    <location>
        <begin position="30"/>
        <end position="248"/>
    </location>
</feature>